<sequence length="232" mass="25454">MANFDYLFNVLLIGDSGVGKTNCAHSKLLSRFTHNEFDLESKPTIGVNFAVTSVTVDGKTLKAHIWDLGMFFLHGKKHSLISLAPLPQPGMKNIGLLLLRFISLSYYRGAHGVLLMYDISKHATYVSIAAWLKELRDHISDVDIMLVGTKSDLKQLRAVPAEEAKSFAAANGLSFIETSALDTAEPTVESAFRSILTDIYHHTVSKKLLQSSTANIEPSISIGQTADSSKCW</sequence>
<organism evidence="1 2">
    <name type="scientific">Galerina marginata (strain CBS 339.88)</name>
    <dbReference type="NCBI Taxonomy" id="685588"/>
    <lineage>
        <taxon>Eukaryota</taxon>
        <taxon>Fungi</taxon>
        <taxon>Dikarya</taxon>
        <taxon>Basidiomycota</taxon>
        <taxon>Agaricomycotina</taxon>
        <taxon>Agaricomycetes</taxon>
        <taxon>Agaricomycetidae</taxon>
        <taxon>Agaricales</taxon>
        <taxon>Agaricineae</taxon>
        <taxon>Strophariaceae</taxon>
        <taxon>Galerina</taxon>
    </lineage>
</organism>
<dbReference type="AlphaFoldDB" id="A0A067TQ10"/>
<gene>
    <name evidence="1" type="ORF">GALMADRAFT_135347</name>
</gene>
<dbReference type="SMART" id="SM00173">
    <property type="entry name" value="RAS"/>
    <property type="match status" value="1"/>
</dbReference>
<dbReference type="Proteomes" id="UP000027222">
    <property type="component" value="Unassembled WGS sequence"/>
</dbReference>
<dbReference type="PRINTS" id="PR00449">
    <property type="entry name" value="RASTRNSFRMNG"/>
</dbReference>
<dbReference type="InterPro" id="IPR027417">
    <property type="entry name" value="P-loop_NTPase"/>
</dbReference>
<keyword evidence="2" id="KW-1185">Reference proteome</keyword>
<dbReference type="InterPro" id="IPR001806">
    <property type="entry name" value="Small_GTPase"/>
</dbReference>
<reference evidence="2" key="1">
    <citation type="journal article" date="2014" name="Proc. Natl. Acad. Sci. U.S.A.">
        <title>Extensive sampling of basidiomycete genomes demonstrates inadequacy of the white-rot/brown-rot paradigm for wood decay fungi.</title>
        <authorList>
            <person name="Riley R."/>
            <person name="Salamov A.A."/>
            <person name="Brown D.W."/>
            <person name="Nagy L.G."/>
            <person name="Floudas D."/>
            <person name="Held B.W."/>
            <person name="Levasseur A."/>
            <person name="Lombard V."/>
            <person name="Morin E."/>
            <person name="Otillar R."/>
            <person name="Lindquist E.A."/>
            <person name="Sun H."/>
            <person name="LaButti K.M."/>
            <person name="Schmutz J."/>
            <person name="Jabbour D."/>
            <person name="Luo H."/>
            <person name="Baker S.E."/>
            <person name="Pisabarro A.G."/>
            <person name="Walton J.D."/>
            <person name="Blanchette R.A."/>
            <person name="Henrissat B."/>
            <person name="Martin F."/>
            <person name="Cullen D."/>
            <person name="Hibbett D.S."/>
            <person name="Grigoriev I.V."/>
        </authorList>
    </citation>
    <scope>NUCLEOTIDE SEQUENCE [LARGE SCALE GENOMIC DNA]</scope>
    <source>
        <strain evidence="2">CBS 339.88</strain>
    </source>
</reference>
<dbReference type="PANTHER" id="PTHR47979">
    <property type="entry name" value="DRAB11-RELATED"/>
    <property type="match status" value="1"/>
</dbReference>
<dbReference type="Gene3D" id="3.40.50.300">
    <property type="entry name" value="P-loop containing nucleotide triphosphate hydrolases"/>
    <property type="match status" value="1"/>
</dbReference>
<dbReference type="EMBL" id="KL142370">
    <property type="protein sequence ID" value="KDR81964.1"/>
    <property type="molecule type" value="Genomic_DNA"/>
</dbReference>
<evidence type="ECO:0000313" key="2">
    <source>
        <dbReference type="Proteomes" id="UP000027222"/>
    </source>
</evidence>
<dbReference type="PROSITE" id="PS51421">
    <property type="entry name" value="RAS"/>
    <property type="match status" value="1"/>
</dbReference>
<dbReference type="STRING" id="685588.A0A067TQ10"/>
<dbReference type="SUPFAM" id="SSF52540">
    <property type="entry name" value="P-loop containing nucleoside triphosphate hydrolases"/>
    <property type="match status" value="1"/>
</dbReference>
<dbReference type="GO" id="GO:0003924">
    <property type="term" value="F:GTPase activity"/>
    <property type="evidence" value="ECO:0007669"/>
    <property type="project" value="InterPro"/>
</dbReference>
<proteinExistence type="predicted"/>
<dbReference type="SMART" id="SM00174">
    <property type="entry name" value="RHO"/>
    <property type="match status" value="1"/>
</dbReference>
<dbReference type="Pfam" id="PF00071">
    <property type="entry name" value="Ras"/>
    <property type="match status" value="2"/>
</dbReference>
<dbReference type="InterPro" id="IPR050209">
    <property type="entry name" value="Rab_GTPases_membrane_traffic"/>
</dbReference>
<dbReference type="PROSITE" id="PS51419">
    <property type="entry name" value="RAB"/>
    <property type="match status" value="1"/>
</dbReference>
<dbReference type="HOGENOM" id="CLU_041217_23_2_1"/>
<accession>A0A067TQ10</accession>
<dbReference type="OrthoDB" id="9989112at2759"/>
<evidence type="ECO:0000313" key="1">
    <source>
        <dbReference type="EMBL" id="KDR81964.1"/>
    </source>
</evidence>
<name>A0A067TQ10_GALM3</name>
<protein>
    <submittedName>
        <fullName evidence="1">Uncharacterized protein</fullName>
    </submittedName>
</protein>
<dbReference type="GO" id="GO:0005525">
    <property type="term" value="F:GTP binding"/>
    <property type="evidence" value="ECO:0007669"/>
    <property type="project" value="InterPro"/>
</dbReference>
<dbReference type="SMART" id="SM00175">
    <property type="entry name" value="RAB"/>
    <property type="match status" value="1"/>
</dbReference>